<evidence type="ECO:0000313" key="3">
    <source>
        <dbReference type="Proteomes" id="UP000219259"/>
    </source>
</evidence>
<dbReference type="Proteomes" id="UP000219259">
    <property type="component" value="Unassembled WGS sequence"/>
</dbReference>
<protein>
    <recommendedName>
        <fullName evidence="1">DUF11 domain-containing protein</fullName>
    </recommendedName>
</protein>
<dbReference type="EMBL" id="NSLJ01000011">
    <property type="protein sequence ID" value="PDP44050.1"/>
    <property type="molecule type" value="Genomic_DNA"/>
</dbReference>
<name>A0A2A6E8N7_TANFO</name>
<dbReference type="Pfam" id="PF01345">
    <property type="entry name" value="DUF11"/>
    <property type="match status" value="1"/>
</dbReference>
<sequence>MAAPVKVLLGDIIEYKIEAVNAAPQEEGGGQAMSSARMGLRAQGEPLSTLIIEDKLPEGLEVVPGSITEGGVENSGMIKWTLENVPRGVNKVVTFKAKLKTPLIQAYYQNIMKNTAKVTTQWEDMLEPQSGELSLRRGELQEYISQTDTTYHQRAVCTVKFTVDPAAGGALTNGNDQVIDYGTKPAAGVTVTPSGAAYKFKGWKHGGFTSLKDGEAAVPATSGPEGNANWYTTVDVKGDVTFTAEMVLQGWKIEYDFKDDKTTAGGKMPEVPNKPELLNKYPSSYTLPTPPGNPRIEVKPSPERTGYVFYGWNTLDTDFSVGAPIILSPTGGDVIIAAKWYPKHFGIGYELDGGNPPATPNPTHYTIETLPEKVQHAPTKAGY</sequence>
<evidence type="ECO:0000313" key="2">
    <source>
        <dbReference type="EMBL" id="PDP44050.1"/>
    </source>
</evidence>
<feature type="domain" description="DUF11" evidence="1">
    <location>
        <begin position="49"/>
        <end position="124"/>
    </location>
</feature>
<reference evidence="2 3" key="1">
    <citation type="submission" date="2017-09" db="EMBL/GenBank/DDBJ databases">
        <title>Phase variable restriction modification systems are present in the genome sequences of periodontal pathogens Prevotella intermedia, Tannerella forsythia and Porphyromonas gingivalis.</title>
        <authorList>
            <person name="Haigh R.D."/>
            <person name="Crawford L."/>
            <person name="Ralph J."/>
            <person name="Wanford J."/>
            <person name="Vartoukian S.R."/>
            <person name="Hijazib K."/>
            <person name="Wade W."/>
            <person name="Oggioni M.R."/>
        </authorList>
    </citation>
    <scope>NUCLEOTIDE SEQUENCE [LARGE SCALE GENOMIC DNA]</scope>
    <source>
        <strain evidence="2 3">WW11663</strain>
    </source>
</reference>
<evidence type="ECO:0000259" key="1">
    <source>
        <dbReference type="Pfam" id="PF01345"/>
    </source>
</evidence>
<feature type="non-terminal residue" evidence="2">
    <location>
        <position position="383"/>
    </location>
</feature>
<organism evidence="2 3">
    <name type="scientific">Tannerella forsythia</name>
    <name type="common">Bacteroides forsythus</name>
    <dbReference type="NCBI Taxonomy" id="28112"/>
    <lineage>
        <taxon>Bacteria</taxon>
        <taxon>Pseudomonadati</taxon>
        <taxon>Bacteroidota</taxon>
        <taxon>Bacteroidia</taxon>
        <taxon>Bacteroidales</taxon>
        <taxon>Tannerellaceae</taxon>
        <taxon>Tannerella</taxon>
    </lineage>
</organism>
<dbReference type="NCBIfam" id="TIGR02543">
    <property type="entry name" value="List_Bact_rpt"/>
    <property type="match status" value="1"/>
</dbReference>
<dbReference type="InterPro" id="IPR013378">
    <property type="entry name" value="InlB-like_B-rpt"/>
</dbReference>
<comment type="caution">
    <text evidence="2">The sequence shown here is derived from an EMBL/GenBank/DDBJ whole genome shotgun (WGS) entry which is preliminary data.</text>
</comment>
<dbReference type="AlphaFoldDB" id="A0A2A6E8N7"/>
<accession>A0A2A6E8N7</accession>
<proteinExistence type="predicted"/>
<dbReference type="InterPro" id="IPR001434">
    <property type="entry name" value="OmcB-like_DUF11"/>
</dbReference>
<gene>
    <name evidence="2" type="ORF">CLI86_05895</name>
</gene>